<feature type="domain" description="DUF3322" evidence="2">
    <location>
        <begin position="13"/>
        <end position="208"/>
    </location>
</feature>
<dbReference type="OrthoDB" id="322908at2"/>
<dbReference type="Pfam" id="PF11795">
    <property type="entry name" value="DUF3322"/>
    <property type="match status" value="1"/>
</dbReference>
<organism evidence="3 4">
    <name type="scientific">Thorsellia anophelis DSM 18579</name>
    <dbReference type="NCBI Taxonomy" id="1123402"/>
    <lineage>
        <taxon>Bacteria</taxon>
        <taxon>Pseudomonadati</taxon>
        <taxon>Pseudomonadota</taxon>
        <taxon>Gammaproteobacteria</taxon>
        <taxon>Enterobacterales</taxon>
        <taxon>Thorselliaceae</taxon>
        <taxon>Thorsellia</taxon>
    </lineage>
</organism>
<keyword evidence="4" id="KW-1185">Reference proteome</keyword>
<dbReference type="STRING" id="1123402.SAMN02583745_02579"/>
<sequence length="412" mass="47451">MKDIKANKFGKLPNEITEYLTKRFWDNTRTLKQLLKAEISFPIRIALKPPNATAALGDINHFQQFIKQWQEFRDNKLYEGCEVVFETRRFRDLGEQEIPLFLNIEHFNALLSILGHACQKTLLSWQVKFQTLHQLLAPKPHCAHQLFLAMVEQLEVIVGFDDDMLLMLSNLISQLKPNMGHGLYLRALPIIGVDTKFLELNMKLVESLAKVVIDPAIESQGLQIWLGVNEKPKDWLLVKPLCPNTQQALGNIPLMRLSTEVLRRFILPAKRILVVENEQSCLGLPELPDTIAVAGGGKNIAWLDAKWLEEKQIGYWGDIDSEGLTILSEARAKQSHIQSLMMNELVVTQFKKRMVNEPHSIYTEPKNLTYEELILFRELRTGKFGLTRLEQEKIPPDYIIYELKSKFLENNI</sequence>
<dbReference type="InterPro" id="IPR024534">
    <property type="entry name" value="JetD_C"/>
</dbReference>
<feature type="domain" description="Wadjet protein JetD C-terminal" evidence="1">
    <location>
        <begin position="230"/>
        <end position="399"/>
    </location>
</feature>
<protein>
    <recommendedName>
        <fullName evidence="5">Wadjet protein JetD C-terminal domain-containing protein</fullName>
    </recommendedName>
</protein>
<evidence type="ECO:0008006" key="5">
    <source>
        <dbReference type="Google" id="ProtNLM"/>
    </source>
</evidence>
<evidence type="ECO:0000313" key="4">
    <source>
        <dbReference type="Proteomes" id="UP000242642"/>
    </source>
</evidence>
<evidence type="ECO:0000313" key="3">
    <source>
        <dbReference type="EMBL" id="SET50912.1"/>
    </source>
</evidence>
<evidence type="ECO:0000259" key="2">
    <source>
        <dbReference type="Pfam" id="PF11795"/>
    </source>
</evidence>
<evidence type="ECO:0000259" key="1">
    <source>
        <dbReference type="Pfam" id="PF09983"/>
    </source>
</evidence>
<gene>
    <name evidence="3" type="ORF">SAMN02583745_02579</name>
</gene>
<reference evidence="4" key="1">
    <citation type="submission" date="2016-10" db="EMBL/GenBank/DDBJ databases">
        <authorList>
            <person name="Varghese N."/>
            <person name="Submissions S."/>
        </authorList>
    </citation>
    <scope>NUCLEOTIDE SEQUENCE [LARGE SCALE GENOMIC DNA]</scope>
    <source>
        <strain evidence="4">DSM 18579</strain>
    </source>
</reference>
<accession>A0A1I0EZ04</accession>
<dbReference type="EMBL" id="FOHV01000033">
    <property type="protein sequence ID" value="SET50912.1"/>
    <property type="molecule type" value="Genomic_DNA"/>
</dbReference>
<dbReference type="RefSeq" id="WP_093321896.1">
    <property type="nucleotide sequence ID" value="NZ_FOHV01000033.1"/>
</dbReference>
<dbReference type="InterPro" id="IPR024537">
    <property type="entry name" value="DUF3322"/>
</dbReference>
<dbReference type="Pfam" id="PF09983">
    <property type="entry name" value="JetD_C"/>
    <property type="match status" value="1"/>
</dbReference>
<dbReference type="Proteomes" id="UP000242642">
    <property type="component" value="Unassembled WGS sequence"/>
</dbReference>
<dbReference type="AlphaFoldDB" id="A0A1I0EZ04"/>
<name>A0A1I0EZ04_9GAMM</name>
<proteinExistence type="predicted"/>